<sequence length="222" mass="25617">MRYPSAWLQGSSLGELIVSDLRLQIIDGTIPKGEILSENKIAAQFNSSRSPVREAFKALSNEGLISLERMGAVVLGLSSKDKDELYDVRYLIESFVQENLAKQLPYDLLTKLQQIIDKMELSMRHSDFIEFAYLDFQFHETIIIEANHTRILHLWKSIRQIIMTLLLLTTEEIFSHGEERIQAVIEKHHKLMKGLASKDPEIVANEVRIYFSDSRQTLHKTF</sequence>
<dbReference type="CDD" id="cd07377">
    <property type="entry name" value="WHTH_GntR"/>
    <property type="match status" value="1"/>
</dbReference>
<evidence type="ECO:0000256" key="1">
    <source>
        <dbReference type="ARBA" id="ARBA00023015"/>
    </source>
</evidence>
<protein>
    <submittedName>
        <fullName evidence="5">GntR family transcriptional regulator</fullName>
    </submittedName>
</protein>
<dbReference type="RefSeq" id="WP_191802692.1">
    <property type="nucleotide sequence ID" value="NZ_JACSQL010000009.1"/>
</dbReference>
<comment type="caution">
    <text evidence="5">The sequence shown here is derived from an EMBL/GenBank/DDBJ whole genome shotgun (WGS) entry which is preliminary data.</text>
</comment>
<proteinExistence type="predicted"/>
<dbReference type="PROSITE" id="PS50949">
    <property type="entry name" value="HTH_GNTR"/>
    <property type="match status" value="1"/>
</dbReference>
<dbReference type="SMART" id="SM00895">
    <property type="entry name" value="FCD"/>
    <property type="match status" value="1"/>
</dbReference>
<evidence type="ECO:0000259" key="4">
    <source>
        <dbReference type="PROSITE" id="PS50949"/>
    </source>
</evidence>
<dbReference type="Proteomes" id="UP000608071">
    <property type="component" value="Unassembled WGS sequence"/>
</dbReference>
<gene>
    <name evidence="5" type="ORF">H9647_17435</name>
</gene>
<evidence type="ECO:0000256" key="3">
    <source>
        <dbReference type="ARBA" id="ARBA00023163"/>
    </source>
</evidence>
<reference evidence="5 6" key="1">
    <citation type="submission" date="2020-08" db="EMBL/GenBank/DDBJ databases">
        <title>A Genomic Blueprint of the Chicken Gut Microbiome.</title>
        <authorList>
            <person name="Gilroy R."/>
            <person name="Ravi A."/>
            <person name="Getino M."/>
            <person name="Pursley I."/>
            <person name="Horton D.L."/>
            <person name="Alikhan N.-F."/>
            <person name="Baker D."/>
            <person name="Gharbi K."/>
            <person name="Hall N."/>
            <person name="Watson M."/>
            <person name="Adriaenssens E.M."/>
            <person name="Foster-Nyarko E."/>
            <person name="Jarju S."/>
            <person name="Secka A."/>
            <person name="Antonio M."/>
            <person name="Oren A."/>
            <person name="Chaudhuri R."/>
            <person name="La Ragione R.M."/>
            <person name="Hildebrand F."/>
            <person name="Pallen M.J."/>
        </authorList>
    </citation>
    <scope>NUCLEOTIDE SEQUENCE [LARGE SCALE GENOMIC DNA]</scope>
    <source>
        <strain evidence="5 6">Sa2BVA9</strain>
    </source>
</reference>
<keyword evidence="2" id="KW-0238">DNA-binding</keyword>
<keyword evidence="3" id="KW-0804">Transcription</keyword>
<dbReference type="InterPro" id="IPR036388">
    <property type="entry name" value="WH-like_DNA-bd_sf"/>
</dbReference>
<dbReference type="Pfam" id="PF00392">
    <property type="entry name" value="GntR"/>
    <property type="match status" value="1"/>
</dbReference>
<dbReference type="InterPro" id="IPR036390">
    <property type="entry name" value="WH_DNA-bd_sf"/>
</dbReference>
<accession>A0ABR8T275</accession>
<dbReference type="InterPro" id="IPR000524">
    <property type="entry name" value="Tscrpt_reg_HTH_GntR"/>
</dbReference>
<evidence type="ECO:0000313" key="5">
    <source>
        <dbReference type="EMBL" id="MBD7969846.1"/>
    </source>
</evidence>
<dbReference type="PANTHER" id="PTHR43537:SF24">
    <property type="entry name" value="GLUCONATE OPERON TRANSCRIPTIONAL REPRESSOR"/>
    <property type="match status" value="1"/>
</dbReference>
<name>A0ABR8T275_9BACL</name>
<keyword evidence="1" id="KW-0805">Transcription regulation</keyword>
<keyword evidence="6" id="KW-1185">Reference proteome</keyword>
<evidence type="ECO:0000313" key="6">
    <source>
        <dbReference type="Proteomes" id="UP000608071"/>
    </source>
</evidence>
<dbReference type="SUPFAM" id="SSF48008">
    <property type="entry name" value="GntR ligand-binding domain-like"/>
    <property type="match status" value="1"/>
</dbReference>
<feature type="domain" description="HTH gntR-type" evidence="4">
    <location>
        <begin position="11"/>
        <end position="77"/>
    </location>
</feature>
<dbReference type="Pfam" id="PF07729">
    <property type="entry name" value="FCD"/>
    <property type="match status" value="1"/>
</dbReference>
<organism evidence="5 6">
    <name type="scientific">Paenibacillus gallinarum</name>
    <dbReference type="NCBI Taxonomy" id="2762232"/>
    <lineage>
        <taxon>Bacteria</taxon>
        <taxon>Bacillati</taxon>
        <taxon>Bacillota</taxon>
        <taxon>Bacilli</taxon>
        <taxon>Bacillales</taxon>
        <taxon>Paenibacillaceae</taxon>
        <taxon>Paenibacillus</taxon>
    </lineage>
</organism>
<dbReference type="PANTHER" id="PTHR43537">
    <property type="entry name" value="TRANSCRIPTIONAL REGULATOR, GNTR FAMILY"/>
    <property type="match status" value="1"/>
</dbReference>
<evidence type="ECO:0000256" key="2">
    <source>
        <dbReference type="ARBA" id="ARBA00023125"/>
    </source>
</evidence>
<dbReference type="InterPro" id="IPR011711">
    <property type="entry name" value="GntR_C"/>
</dbReference>
<dbReference type="Gene3D" id="1.10.10.10">
    <property type="entry name" value="Winged helix-like DNA-binding domain superfamily/Winged helix DNA-binding domain"/>
    <property type="match status" value="1"/>
</dbReference>
<dbReference type="SUPFAM" id="SSF46785">
    <property type="entry name" value="Winged helix' DNA-binding domain"/>
    <property type="match status" value="1"/>
</dbReference>
<dbReference type="EMBL" id="JACSQL010000009">
    <property type="protein sequence ID" value="MBD7969846.1"/>
    <property type="molecule type" value="Genomic_DNA"/>
</dbReference>
<dbReference type="Gene3D" id="1.20.120.530">
    <property type="entry name" value="GntR ligand-binding domain-like"/>
    <property type="match status" value="1"/>
</dbReference>
<dbReference type="PRINTS" id="PR00035">
    <property type="entry name" value="HTHGNTR"/>
</dbReference>
<dbReference type="SMART" id="SM00345">
    <property type="entry name" value="HTH_GNTR"/>
    <property type="match status" value="1"/>
</dbReference>
<dbReference type="InterPro" id="IPR008920">
    <property type="entry name" value="TF_FadR/GntR_C"/>
</dbReference>